<dbReference type="AlphaFoldDB" id="A0A934S466"/>
<proteinExistence type="predicted"/>
<organism evidence="1 2">
    <name type="scientific">Luteolibacter pohnpeiensis</name>
    <dbReference type="NCBI Taxonomy" id="454153"/>
    <lineage>
        <taxon>Bacteria</taxon>
        <taxon>Pseudomonadati</taxon>
        <taxon>Verrucomicrobiota</taxon>
        <taxon>Verrucomicrobiia</taxon>
        <taxon>Verrucomicrobiales</taxon>
        <taxon>Verrucomicrobiaceae</taxon>
        <taxon>Luteolibacter</taxon>
    </lineage>
</organism>
<dbReference type="Proteomes" id="UP000603141">
    <property type="component" value="Unassembled WGS sequence"/>
</dbReference>
<name>A0A934S466_9BACT</name>
<accession>A0A934S466</accession>
<keyword evidence="2" id="KW-1185">Reference proteome</keyword>
<gene>
    <name evidence="1" type="ORF">JIN85_00070</name>
</gene>
<evidence type="ECO:0000313" key="2">
    <source>
        <dbReference type="Proteomes" id="UP000603141"/>
    </source>
</evidence>
<dbReference type="RefSeq" id="WP_200266339.1">
    <property type="nucleotide sequence ID" value="NZ_JAENIJ010000001.1"/>
</dbReference>
<protein>
    <submittedName>
        <fullName evidence="1">Uncharacterized protein</fullName>
    </submittedName>
</protein>
<dbReference type="EMBL" id="JAENIJ010000001">
    <property type="protein sequence ID" value="MBK1880784.1"/>
    <property type="molecule type" value="Genomic_DNA"/>
</dbReference>
<evidence type="ECO:0000313" key="1">
    <source>
        <dbReference type="EMBL" id="MBK1880784.1"/>
    </source>
</evidence>
<comment type="caution">
    <text evidence="1">The sequence shown here is derived from an EMBL/GenBank/DDBJ whole genome shotgun (WGS) entry which is preliminary data.</text>
</comment>
<reference evidence="1" key="1">
    <citation type="submission" date="2021-01" db="EMBL/GenBank/DDBJ databases">
        <title>Modified the classification status of verrucomicrobia.</title>
        <authorList>
            <person name="Feng X."/>
        </authorList>
    </citation>
    <scope>NUCLEOTIDE SEQUENCE</scope>
    <source>
        <strain evidence="1">KCTC 22041</strain>
    </source>
</reference>
<sequence>MRNASQANERHRGDCPIQISTARGLSFHFSTPCKKRLADSLASPYTLGLRRAV</sequence>